<evidence type="ECO:0000313" key="4">
    <source>
        <dbReference type="EMBL" id="XDV62245.1"/>
    </source>
</evidence>
<evidence type="ECO:0000259" key="3">
    <source>
        <dbReference type="PROSITE" id="PS50801"/>
    </source>
</evidence>
<dbReference type="InterPro" id="IPR003658">
    <property type="entry name" value="Anti-sigma_ant"/>
</dbReference>
<feature type="domain" description="STAS" evidence="3">
    <location>
        <begin position="28"/>
        <end position="107"/>
    </location>
</feature>
<dbReference type="InterPro" id="IPR058548">
    <property type="entry name" value="MlaB-like_STAS"/>
</dbReference>
<evidence type="ECO:0000256" key="1">
    <source>
        <dbReference type="ARBA" id="ARBA00009013"/>
    </source>
</evidence>
<organism evidence="4">
    <name type="scientific">Streptomyces sp. R33</name>
    <dbReference type="NCBI Taxonomy" id="3238629"/>
    <lineage>
        <taxon>Bacteria</taxon>
        <taxon>Bacillati</taxon>
        <taxon>Actinomycetota</taxon>
        <taxon>Actinomycetes</taxon>
        <taxon>Kitasatosporales</taxon>
        <taxon>Streptomycetaceae</taxon>
        <taxon>Streptomyces</taxon>
    </lineage>
</organism>
<dbReference type="CDD" id="cd07043">
    <property type="entry name" value="STAS_anti-anti-sigma_factors"/>
    <property type="match status" value="1"/>
</dbReference>
<dbReference type="Pfam" id="PF13466">
    <property type="entry name" value="STAS_2"/>
    <property type="match status" value="1"/>
</dbReference>
<dbReference type="GO" id="GO:0043856">
    <property type="term" value="F:anti-sigma factor antagonist activity"/>
    <property type="evidence" value="ECO:0007669"/>
    <property type="project" value="InterPro"/>
</dbReference>
<evidence type="ECO:0000256" key="2">
    <source>
        <dbReference type="RuleBase" id="RU003749"/>
    </source>
</evidence>
<protein>
    <recommendedName>
        <fullName evidence="2">Anti-sigma factor antagonist</fullName>
    </recommendedName>
</protein>
<reference evidence="4" key="1">
    <citation type="submission" date="2024-08" db="EMBL/GenBank/DDBJ databases">
        <authorList>
            <person name="Yu S.T."/>
        </authorList>
    </citation>
    <scope>NUCLEOTIDE SEQUENCE</scope>
    <source>
        <strain evidence="4">R33</strain>
    </source>
</reference>
<dbReference type="Gene3D" id="3.30.750.24">
    <property type="entry name" value="STAS domain"/>
    <property type="match status" value="1"/>
</dbReference>
<dbReference type="PANTHER" id="PTHR33495:SF2">
    <property type="entry name" value="ANTI-SIGMA FACTOR ANTAGONIST TM_1081-RELATED"/>
    <property type="match status" value="1"/>
</dbReference>
<name>A0AB39XYF0_9ACTN</name>
<gene>
    <name evidence="4" type="ORF">AB5J51_04480</name>
</gene>
<dbReference type="PROSITE" id="PS50801">
    <property type="entry name" value="STAS"/>
    <property type="match status" value="1"/>
</dbReference>
<dbReference type="EMBL" id="CP165727">
    <property type="protein sequence ID" value="XDV62245.1"/>
    <property type="molecule type" value="Genomic_DNA"/>
</dbReference>
<dbReference type="NCBIfam" id="TIGR00377">
    <property type="entry name" value="ant_ant_sig"/>
    <property type="match status" value="1"/>
</dbReference>
<dbReference type="PANTHER" id="PTHR33495">
    <property type="entry name" value="ANTI-SIGMA FACTOR ANTAGONIST TM_1081-RELATED-RELATED"/>
    <property type="match status" value="1"/>
</dbReference>
<dbReference type="InterPro" id="IPR036513">
    <property type="entry name" value="STAS_dom_sf"/>
</dbReference>
<dbReference type="AlphaFoldDB" id="A0AB39XYF0"/>
<dbReference type="RefSeq" id="WP_136227554.1">
    <property type="nucleotide sequence ID" value="NZ_CP165727.1"/>
</dbReference>
<comment type="similarity">
    <text evidence="1 2">Belongs to the anti-sigma-factor antagonist family.</text>
</comment>
<dbReference type="InterPro" id="IPR002645">
    <property type="entry name" value="STAS_dom"/>
</dbReference>
<proteinExistence type="inferred from homology"/>
<dbReference type="SUPFAM" id="SSF52091">
    <property type="entry name" value="SpoIIaa-like"/>
    <property type="match status" value="1"/>
</dbReference>
<accession>A0AB39XYF0</accession>
<sequence>MAADAYGTGGGATPRFAADVRWSGRTAVVTLTGELDHDSPEPLVEALGQALAQDAERIVVDCGRLTFCDSTGLNIMLRGRLQAGEAGSALELAALRPVVARMFDITGARALFTVHAELPAELTGRTRP</sequence>